<dbReference type="EMBL" id="CM042019">
    <property type="protein sequence ID" value="KAI3824675.1"/>
    <property type="molecule type" value="Genomic_DNA"/>
</dbReference>
<accession>A0ACB9JXH8</accession>
<dbReference type="Proteomes" id="UP001056120">
    <property type="component" value="Linkage Group LG02"/>
</dbReference>
<proteinExistence type="predicted"/>
<evidence type="ECO:0000313" key="2">
    <source>
        <dbReference type="Proteomes" id="UP001056120"/>
    </source>
</evidence>
<comment type="caution">
    <text evidence="1">The sequence shown here is derived from an EMBL/GenBank/DDBJ whole genome shotgun (WGS) entry which is preliminary data.</text>
</comment>
<gene>
    <name evidence="1" type="ORF">L1987_06143</name>
</gene>
<protein>
    <submittedName>
        <fullName evidence="1">Uncharacterized protein</fullName>
    </submittedName>
</protein>
<organism evidence="1 2">
    <name type="scientific">Smallanthus sonchifolius</name>
    <dbReference type="NCBI Taxonomy" id="185202"/>
    <lineage>
        <taxon>Eukaryota</taxon>
        <taxon>Viridiplantae</taxon>
        <taxon>Streptophyta</taxon>
        <taxon>Embryophyta</taxon>
        <taxon>Tracheophyta</taxon>
        <taxon>Spermatophyta</taxon>
        <taxon>Magnoliopsida</taxon>
        <taxon>eudicotyledons</taxon>
        <taxon>Gunneridae</taxon>
        <taxon>Pentapetalae</taxon>
        <taxon>asterids</taxon>
        <taxon>campanulids</taxon>
        <taxon>Asterales</taxon>
        <taxon>Asteraceae</taxon>
        <taxon>Asteroideae</taxon>
        <taxon>Heliantheae alliance</taxon>
        <taxon>Millerieae</taxon>
        <taxon>Smallanthus</taxon>
    </lineage>
</organism>
<reference evidence="2" key="1">
    <citation type="journal article" date="2022" name="Mol. Ecol. Resour.">
        <title>The genomes of chicory, endive, great burdock and yacon provide insights into Asteraceae palaeo-polyploidization history and plant inulin production.</title>
        <authorList>
            <person name="Fan W."/>
            <person name="Wang S."/>
            <person name="Wang H."/>
            <person name="Wang A."/>
            <person name="Jiang F."/>
            <person name="Liu H."/>
            <person name="Zhao H."/>
            <person name="Xu D."/>
            <person name="Zhang Y."/>
        </authorList>
    </citation>
    <scope>NUCLEOTIDE SEQUENCE [LARGE SCALE GENOMIC DNA]</scope>
    <source>
        <strain evidence="2">cv. Yunnan</strain>
    </source>
</reference>
<sequence>MTGNMAPLQHVKPFRGGYVAFAGEKGGSITCQGVVSNGCVSFDNVNFCEQLKHNLLSVSQMCDKEYSVMFDKSECLILKPGFEVPEDWILMRAPRKNDTYQIDMSVATTTSSVATCLLTKATELDSILWHRKLGHISYSKMNHLVRNGLVTGVPKLRFTVADDCMPCKKGKQQRKSHKPKLQNSIDTPLELLHMDLFGPISIRSIGGTKDETADILQYLILSLESLCKLKVRRITSDNGTEFKNNLMEIFCLKKGICHEFSASYTPQQNGVAERKNITLIETARTMLSDAKLPVNFWAEAVNTALDCSKHTIPPEPTSPAWGFDYDALFKSFNLPDLSAVDAANVYELLGGDNDSSFSTRATVPIVTPDSNAVSASGTHHSDNNEDVLVVGDDAQANPNTTVGNEVPADPINIESSSSETQEMGELSTNLDPEIQEPIVPEMKVHRNHPIDNIIGDPYAGVQTRHRTITENTSLYTEIHDTGVIETCLHAASVSQLEPKNVKEALTDNCWIEAMQDELSQFQKLHVWDLVDLPKGFQPIGTRWVFKCKTDDRHVVVKNKARLVILVARIEAIRLFLAYATYVGFKVYQLDVKSAFLYGKVHEEVYVTQPPGFEDPHNINKVYKLDKALYGLHQAPWAWYETSSKHLLSNGFDRGQIDSTLFIRKAGGDILLVQVYVDDIIFGSTNEGMCRELEQVIKSKFEMSNMGELSFFLGLQVSQREDGIYLHQTMYVQDILSKYKMNDSSTYGTPIPVNHGLQPDKEGKDVDSRLYRGMIGSLMYLTASRPDIMFAVCLC</sequence>
<evidence type="ECO:0000313" key="1">
    <source>
        <dbReference type="EMBL" id="KAI3824675.1"/>
    </source>
</evidence>
<reference evidence="1 2" key="2">
    <citation type="journal article" date="2022" name="Mol. Ecol. Resour.">
        <title>The genomes of chicory, endive, great burdock and yacon provide insights into Asteraceae paleo-polyploidization history and plant inulin production.</title>
        <authorList>
            <person name="Fan W."/>
            <person name="Wang S."/>
            <person name="Wang H."/>
            <person name="Wang A."/>
            <person name="Jiang F."/>
            <person name="Liu H."/>
            <person name="Zhao H."/>
            <person name="Xu D."/>
            <person name="Zhang Y."/>
        </authorList>
    </citation>
    <scope>NUCLEOTIDE SEQUENCE [LARGE SCALE GENOMIC DNA]</scope>
    <source>
        <strain evidence="2">cv. Yunnan</strain>
        <tissue evidence="1">Leaves</tissue>
    </source>
</reference>
<keyword evidence="2" id="KW-1185">Reference proteome</keyword>
<name>A0ACB9JXH8_9ASTR</name>